<accession>A0AAD5LKB4</accession>
<proteinExistence type="predicted"/>
<comment type="caution">
    <text evidence="1">The sequence shown here is derived from an EMBL/GenBank/DDBJ whole genome shotgun (WGS) entry which is preliminary data.</text>
</comment>
<dbReference type="SUPFAM" id="SSF47072">
    <property type="entry name" value="Cysteine alpha-hairpin motif"/>
    <property type="match status" value="1"/>
</dbReference>
<protein>
    <recommendedName>
        <fullName evidence="3">CHCH domain-containing protein</fullName>
    </recommendedName>
</protein>
<dbReference type="PANTHER" id="PTHR13639:SF2">
    <property type="entry name" value="CYTOCHROME C OXIDASE ASSEMBLY FACTOR 4 HOMOLOG, MITOCHONDRIAL"/>
    <property type="match status" value="1"/>
</dbReference>
<organism evidence="1 2">
    <name type="scientific">Pythium insidiosum</name>
    <name type="common">Pythiosis disease agent</name>
    <dbReference type="NCBI Taxonomy" id="114742"/>
    <lineage>
        <taxon>Eukaryota</taxon>
        <taxon>Sar</taxon>
        <taxon>Stramenopiles</taxon>
        <taxon>Oomycota</taxon>
        <taxon>Peronosporomycetes</taxon>
        <taxon>Pythiales</taxon>
        <taxon>Pythiaceae</taxon>
        <taxon>Pythium</taxon>
    </lineage>
</organism>
<keyword evidence="2" id="KW-1185">Reference proteome</keyword>
<name>A0AAD5LKB4_PYTIN</name>
<dbReference type="AlphaFoldDB" id="A0AAD5LKB4"/>
<gene>
    <name evidence="1" type="ORF">P43SY_006008</name>
</gene>
<dbReference type="PANTHER" id="PTHR13639">
    <property type="entry name" value="CYTOCHROME C OXIDASE ASSEMBLY FACTOR 4 HOMOLOG, MITOCHONDRIAL"/>
    <property type="match status" value="1"/>
</dbReference>
<dbReference type="GO" id="GO:0005758">
    <property type="term" value="C:mitochondrial intermembrane space"/>
    <property type="evidence" value="ECO:0007669"/>
    <property type="project" value="InterPro"/>
</dbReference>
<dbReference type="GO" id="GO:0033617">
    <property type="term" value="P:mitochondrial respiratory chain complex IV assembly"/>
    <property type="evidence" value="ECO:0007669"/>
    <property type="project" value="InterPro"/>
</dbReference>
<dbReference type="InterPro" id="IPR039870">
    <property type="entry name" value="Coa4-like"/>
</dbReference>
<evidence type="ECO:0000313" key="2">
    <source>
        <dbReference type="Proteomes" id="UP001209570"/>
    </source>
</evidence>
<reference evidence="1" key="1">
    <citation type="submission" date="2021-12" db="EMBL/GenBank/DDBJ databases">
        <title>Prjna785345.</title>
        <authorList>
            <person name="Rujirawat T."/>
            <person name="Krajaejun T."/>
        </authorList>
    </citation>
    <scope>NUCLEOTIDE SEQUENCE</scope>
    <source>
        <strain evidence="1">Pi057C3</strain>
    </source>
</reference>
<dbReference type="Proteomes" id="UP001209570">
    <property type="component" value="Unassembled WGS sequence"/>
</dbReference>
<dbReference type="EMBL" id="JAKCXM010000123">
    <property type="protein sequence ID" value="KAJ0401629.1"/>
    <property type="molecule type" value="Genomic_DNA"/>
</dbReference>
<dbReference type="InterPro" id="IPR009069">
    <property type="entry name" value="Cys_alpha_HP_mot_SF"/>
</dbReference>
<sequence length="99" mass="11239">MADKKPPMMAPPAVVAGLHQGSKSDFGEDLDIDDMIEKMGCSKDYYALEDCLGEYDRDWTKCQTYVKQLKACNDRLHKLQQAQRVAAMRQREEQAASKP</sequence>
<evidence type="ECO:0008006" key="3">
    <source>
        <dbReference type="Google" id="ProtNLM"/>
    </source>
</evidence>
<evidence type="ECO:0000313" key="1">
    <source>
        <dbReference type="EMBL" id="KAJ0401629.1"/>
    </source>
</evidence>